<dbReference type="EMBL" id="KZ678372">
    <property type="protein sequence ID" value="PSS05273.1"/>
    <property type="molecule type" value="Genomic_DNA"/>
</dbReference>
<feature type="compositionally biased region" description="Polar residues" evidence="1">
    <location>
        <begin position="350"/>
        <end position="361"/>
    </location>
</feature>
<accession>A0A2T3ANW1</accession>
<dbReference type="STRING" id="2025994.A0A2T3ANW1"/>
<evidence type="ECO:0000313" key="2">
    <source>
        <dbReference type="EMBL" id="PSS05273.1"/>
    </source>
</evidence>
<feature type="compositionally biased region" description="Low complexity" evidence="1">
    <location>
        <begin position="286"/>
        <end position="298"/>
    </location>
</feature>
<gene>
    <name evidence="2" type="ORF">BD289DRAFT_3993</name>
</gene>
<feature type="compositionally biased region" description="Basic residues" evidence="1">
    <location>
        <begin position="337"/>
        <end position="347"/>
    </location>
</feature>
<proteinExistence type="predicted"/>
<feature type="region of interest" description="Disordered" evidence="1">
    <location>
        <begin position="223"/>
        <end position="381"/>
    </location>
</feature>
<sequence>MPRKLPWQRDATSMRTIPSRPTTSPVPRSRLVRTKTASKARIDLSSPAGLDEGSDSNSGSESHVPSSERLVPEPVPEEYMIEGLQNDDKWRMVEDEFLATAHKFTAHLHAAEYQRLKKLAKDQNASAIQSLSRPVVGSTTDNVRRQRAVQALQKSQVAGIKRGHSQTQQNADSDDAADVLPWAGTNLQELMDSPRKKPVSLSRLLPVKLGTRAAALGQRDIIRAREPSPARERSNRQFRNAPRQPKVGANCAKTVQFEDSDSTTDDGEDACGTSVPTRPVARSKITSRGQSTRTSSTQAAIPKGIPTASQVSATQQKKDDEESDSSPVETMFDRHFKERHNQRRLPRQRMPSTQDTAQAHNEPSRKSQRDHVPGHLSIPSF</sequence>
<evidence type="ECO:0000256" key="1">
    <source>
        <dbReference type="SAM" id="MobiDB-lite"/>
    </source>
</evidence>
<evidence type="ECO:0000313" key="3">
    <source>
        <dbReference type="Proteomes" id="UP000241462"/>
    </source>
</evidence>
<keyword evidence="3" id="KW-1185">Reference proteome</keyword>
<feature type="compositionally biased region" description="Low complexity" evidence="1">
    <location>
        <begin position="13"/>
        <end position="29"/>
    </location>
</feature>
<reference evidence="2 3" key="1">
    <citation type="journal article" date="2018" name="Mycol. Prog.">
        <title>Coniella lustricola, a new species from submerged detritus.</title>
        <authorList>
            <person name="Raudabaugh D.B."/>
            <person name="Iturriaga T."/>
            <person name="Carver A."/>
            <person name="Mondo S."/>
            <person name="Pangilinan J."/>
            <person name="Lipzen A."/>
            <person name="He G."/>
            <person name="Amirebrahimi M."/>
            <person name="Grigoriev I.V."/>
            <person name="Miller A.N."/>
        </authorList>
    </citation>
    <scope>NUCLEOTIDE SEQUENCE [LARGE SCALE GENOMIC DNA]</scope>
    <source>
        <strain evidence="2 3">B22-T-1</strain>
    </source>
</reference>
<feature type="region of interest" description="Disordered" evidence="1">
    <location>
        <begin position="1"/>
        <end position="77"/>
    </location>
</feature>
<dbReference type="AlphaFoldDB" id="A0A2T3ANW1"/>
<protein>
    <submittedName>
        <fullName evidence="2">Uncharacterized protein</fullName>
    </submittedName>
</protein>
<feature type="region of interest" description="Disordered" evidence="1">
    <location>
        <begin position="154"/>
        <end position="174"/>
    </location>
</feature>
<feature type="compositionally biased region" description="Basic and acidic residues" evidence="1">
    <location>
        <begin position="362"/>
        <end position="373"/>
    </location>
</feature>
<dbReference type="InParanoid" id="A0A2T3ANW1"/>
<feature type="compositionally biased region" description="Basic and acidic residues" evidence="1">
    <location>
        <begin position="223"/>
        <end position="235"/>
    </location>
</feature>
<dbReference type="OrthoDB" id="5374569at2759"/>
<dbReference type="Proteomes" id="UP000241462">
    <property type="component" value="Unassembled WGS sequence"/>
</dbReference>
<organism evidence="2 3">
    <name type="scientific">Coniella lustricola</name>
    <dbReference type="NCBI Taxonomy" id="2025994"/>
    <lineage>
        <taxon>Eukaryota</taxon>
        <taxon>Fungi</taxon>
        <taxon>Dikarya</taxon>
        <taxon>Ascomycota</taxon>
        <taxon>Pezizomycotina</taxon>
        <taxon>Sordariomycetes</taxon>
        <taxon>Sordariomycetidae</taxon>
        <taxon>Diaporthales</taxon>
        <taxon>Schizoparmaceae</taxon>
        <taxon>Coniella</taxon>
    </lineage>
</organism>
<feature type="compositionally biased region" description="Acidic residues" evidence="1">
    <location>
        <begin position="258"/>
        <end position="269"/>
    </location>
</feature>
<name>A0A2T3ANW1_9PEZI</name>